<reference evidence="3 4" key="1">
    <citation type="journal article" date="2015" name="Int. J. Syst. Evol. Microbiol.">
        <title>Exiguobacterium enclense sp. nov., isolated from sediment.</title>
        <authorList>
            <person name="Dastager S.G."/>
            <person name="Mawlankar R."/>
            <person name="Sonalkar V.V."/>
            <person name="Thorat M.N."/>
            <person name="Mual P."/>
            <person name="Verma A."/>
            <person name="Krishnamurthi S."/>
            <person name="Tang S.K."/>
            <person name="Li W.J."/>
        </authorList>
    </citation>
    <scope>NUCLEOTIDE SEQUENCE [LARGE SCALE GENOMIC DNA]</scope>
    <source>
        <strain evidence="3 4">NIO-1109</strain>
    </source>
</reference>
<evidence type="ECO:0000313" key="4">
    <source>
        <dbReference type="Proteomes" id="UP000053797"/>
    </source>
</evidence>
<dbReference type="PROSITE" id="PS00166">
    <property type="entry name" value="ENOYL_COA_HYDRATASE"/>
    <property type="match status" value="1"/>
</dbReference>
<dbReference type="InterPro" id="IPR001753">
    <property type="entry name" value="Enoyl-CoA_hydra/iso"/>
</dbReference>
<dbReference type="AlphaFoldDB" id="A0A0V8GFQ4"/>
<dbReference type="SUPFAM" id="SSF52096">
    <property type="entry name" value="ClpP/crotonase"/>
    <property type="match status" value="1"/>
</dbReference>
<dbReference type="OrthoDB" id="9775794at2"/>
<evidence type="ECO:0000313" key="3">
    <source>
        <dbReference type="EMBL" id="KSU49085.1"/>
    </source>
</evidence>
<accession>A0A0V8GFQ4</accession>
<dbReference type="Gene3D" id="3.90.226.10">
    <property type="entry name" value="2-enoyl-CoA Hydratase, Chain A, domain 1"/>
    <property type="match status" value="1"/>
</dbReference>
<dbReference type="EMBL" id="LNQL01000002">
    <property type="protein sequence ID" value="KSU49085.1"/>
    <property type="molecule type" value="Genomic_DNA"/>
</dbReference>
<comment type="caution">
    <text evidence="3">The sequence shown here is derived from an EMBL/GenBank/DDBJ whole genome shotgun (WGS) entry which is preliminary data.</text>
</comment>
<name>A0A0V8GFQ4_9BACL</name>
<dbReference type="CDD" id="cd06558">
    <property type="entry name" value="crotonase-like"/>
    <property type="match status" value="1"/>
</dbReference>
<proteinExistence type="inferred from homology"/>
<dbReference type="GO" id="GO:0003824">
    <property type="term" value="F:catalytic activity"/>
    <property type="evidence" value="ECO:0007669"/>
    <property type="project" value="InterPro"/>
</dbReference>
<dbReference type="Gene3D" id="1.10.12.10">
    <property type="entry name" value="Lyase 2-enoyl-coa Hydratase, Chain A, domain 2"/>
    <property type="match status" value="1"/>
</dbReference>
<dbReference type="Pfam" id="PF00378">
    <property type="entry name" value="ECH_1"/>
    <property type="match status" value="1"/>
</dbReference>
<dbReference type="RefSeq" id="WP_058265056.1">
    <property type="nucleotide sequence ID" value="NZ_FMYN01000002.1"/>
</dbReference>
<dbReference type="Proteomes" id="UP000053797">
    <property type="component" value="Unassembled WGS sequence"/>
</dbReference>
<evidence type="ECO:0000256" key="1">
    <source>
        <dbReference type="ARBA" id="ARBA00005254"/>
    </source>
</evidence>
<gene>
    <name evidence="3" type="ORF">AS033_06825</name>
</gene>
<organism evidence="3 4">
    <name type="scientific">Exiguobacterium indicum</name>
    <dbReference type="NCBI Taxonomy" id="296995"/>
    <lineage>
        <taxon>Bacteria</taxon>
        <taxon>Bacillati</taxon>
        <taxon>Bacillota</taxon>
        <taxon>Bacilli</taxon>
        <taxon>Bacillales</taxon>
        <taxon>Bacillales Family XII. Incertae Sedis</taxon>
        <taxon>Exiguobacterium</taxon>
    </lineage>
</organism>
<protein>
    <submittedName>
        <fullName evidence="3">Enoyl-CoA hydratase</fullName>
    </submittedName>
</protein>
<dbReference type="InterPro" id="IPR029045">
    <property type="entry name" value="ClpP/crotonase-like_dom_sf"/>
</dbReference>
<dbReference type="InterPro" id="IPR018376">
    <property type="entry name" value="Enoyl-CoA_hyd/isom_CS"/>
</dbReference>
<comment type="similarity">
    <text evidence="1 2">Belongs to the enoyl-CoA hydratase/isomerase family.</text>
</comment>
<dbReference type="InterPro" id="IPR014748">
    <property type="entry name" value="Enoyl-CoA_hydra_C"/>
</dbReference>
<sequence length="257" mass="28175">MKREMHYVVKDQIATLTLARPKQLNALTSNLLEELADALEEANQDEEVRVIVLTGEGRGFCAGQDLKTVSLELDHGEYLQQYYHPVVRALAKSKKPTIAAINGVAAGAGLSLTLACDFRLVHAEAKLSLGFINIGLVPDAGAPYFLPRLIGAAKATELALLGDTISADEAVSLNLATRSIESEKFVEEVTAFARQLADRPTKVIGYIKQLQAASYENNLEEMLAQEIIYQSRAGKTEDHRHAVESFIEKKRPVFVGR</sequence>
<dbReference type="PANTHER" id="PTHR43459">
    <property type="entry name" value="ENOYL-COA HYDRATASE"/>
    <property type="match status" value="1"/>
</dbReference>
<dbReference type="PANTHER" id="PTHR43459:SF1">
    <property type="entry name" value="EG:BACN32G11.4 PROTEIN"/>
    <property type="match status" value="1"/>
</dbReference>
<evidence type="ECO:0000256" key="2">
    <source>
        <dbReference type="RuleBase" id="RU003707"/>
    </source>
</evidence>